<evidence type="ECO:0000313" key="6">
    <source>
        <dbReference type="Proteomes" id="UP000711047"/>
    </source>
</evidence>
<dbReference type="EMBL" id="JABMKX010000017">
    <property type="protein sequence ID" value="NQX48641.1"/>
    <property type="molecule type" value="Genomic_DNA"/>
</dbReference>
<proteinExistence type="inferred from homology"/>
<dbReference type="PANTHER" id="PTHR44942:SF4">
    <property type="entry name" value="METHYLTRANSFERASE TYPE 11 DOMAIN-CONTAINING PROTEIN"/>
    <property type="match status" value="1"/>
</dbReference>
<comment type="caution">
    <text evidence="5">The sequence shown here is derived from an EMBL/GenBank/DDBJ whole genome shotgun (WGS) entry which is preliminary data.</text>
</comment>
<dbReference type="PANTHER" id="PTHR44942">
    <property type="entry name" value="METHYLTRANSF_11 DOMAIN-CONTAINING PROTEIN"/>
    <property type="match status" value="1"/>
</dbReference>
<evidence type="ECO:0000256" key="2">
    <source>
        <dbReference type="ARBA" id="ARBA00022603"/>
    </source>
</evidence>
<dbReference type="CDD" id="cd02440">
    <property type="entry name" value="AdoMet_MTases"/>
    <property type="match status" value="1"/>
</dbReference>
<feature type="domain" description="Methyltransferase type 11" evidence="4">
    <location>
        <begin position="40"/>
        <end position="132"/>
    </location>
</feature>
<dbReference type="GO" id="GO:0032259">
    <property type="term" value="P:methylation"/>
    <property type="evidence" value="ECO:0007669"/>
    <property type="project" value="UniProtKB-KW"/>
</dbReference>
<keyword evidence="6" id="KW-1185">Reference proteome</keyword>
<dbReference type="Pfam" id="PF08241">
    <property type="entry name" value="Methyltransf_11"/>
    <property type="match status" value="1"/>
</dbReference>
<evidence type="ECO:0000259" key="4">
    <source>
        <dbReference type="Pfam" id="PF08241"/>
    </source>
</evidence>
<dbReference type="Proteomes" id="UP000711047">
    <property type="component" value="Unassembled WGS sequence"/>
</dbReference>
<dbReference type="SUPFAM" id="SSF53335">
    <property type="entry name" value="S-adenosyl-L-methionine-dependent methyltransferases"/>
    <property type="match status" value="1"/>
</dbReference>
<accession>A0ABX2DVA9</accession>
<sequence>MQTTIHQFNRVAEEYDFVNTLLNDYSFFMNNLPVQTGRALDVGCGSGILVNELSAHFGEVIGIDISDEMLEIATVKRQPSNTTYLNMDAENLVLVGKFDFIVSRTTFHHLNDIPKVIRQLQTLLNDGGKLVILDNVSERETPPAYVYVAGAVIEFIPHIRKFGFRNAVRIFNHQTSRSWLEHVTSDKYKSEQQYHELYRRLLPDCRLQKMGWAMGIVWEKQ</sequence>
<evidence type="ECO:0000256" key="3">
    <source>
        <dbReference type="ARBA" id="ARBA00022679"/>
    </source>
</evidence>
<comment type="similarity">
    <text evidence="1">Belongs to the methyltransferase superfamily.</text>
</comment>
<dbReference type="RefSeq" id="WP_173138989.1">
    <property type="nucleotide sequence ID" value="NZ_JABMKX010000017.1"/>
</dbReference>
<dbReference type="InterPro" id="IPR051052">
    <property type="entry name" value="Diverse_substrate_MTase"/>
</dbReference>
<keyword evidence="2 5" id="KW-0489">Methyltransferase</keyword>
<dbReference type="Gene3D" id="3.40.50.150">
    <property type="entry name" value="Vaccinia Virus protein VP39"/>
    <property type="match status" value="1"/>
</dbReference>
<protein>
    <submittedName>
        <fullName evidence="5">Class I SAM-dependent methyltransferase</fullName>
    </submittedName>
</protein>
<reference evidence="5 6" key="1">
    <citation type="submission" date="2020-05" db="EMBL/GenBank/DDBJ databases">
        <title>Paenibacillus glebae, sp. nov., Paenibacillus humi sp. nov., Paenibacillus pedi sp. nov., Paenibacillus terrestris sp. nov. and Paenibacillus terricola sp. nov., isolated from a forest top soil sample.</title>
        <authorList>
            <person name="Qi S."/>
            <person name="Carlier A."/>
            <person name="Cnockaert M."/>
            <person name="Vandamme P."/>
        </authorList>
    </citation>
    <scope>NUCLEOTIDE SEQUENCE [LARGE SCALE GENOMIC DNA]</scope>
    <source>
        <strain evidence="5 6">LMG 29502</strain>
    </source>
</reference>
<name>A0ABX2DVA9_9BACL</name>
<dbReference type="InterPro" id="IPR029063">
    <property type="entry name" value="SAM-dependent_MTases_sf"/>
</dbReference>
<evidence type="ECO:0000313" key="5">
    <source>
        <dbReference type="EMBL" id="NQX48641.1"/>
    </source>
</evidence>
<dbReference type="GO" id="GO:0008168">
    <property type="term" value="F:methyltransferase activity"/>
    <property type="evidence" value="ECO:0007669"/>
    <property type="project" value="UniProtKB-KW"/>
</dbReference>
<keyword evidence="3" id="KW-0808">Transferase</keyword>
<evidence type="ECO:0000256" key="1">
    <source>
        <dbReference type="ARBA" id="ARBA00008361"/>
    </source>
</evidence>
<organism evidence="5 6">
    <name type="scientific">Paenibacillus tritici</name>
    <dbReference type="NCBI Taxonomy" id="1873425"/>
    <lineage>
        <taxon>Bacteria</taxon>
        <taxon>Bacillati</taxon>
        <taxon>Bacillota</taxon>
        <taxon>Bacilli</taxon>
        <taxon>Bacillales</taxon>
        <taxon>Paenibacillaceae</taxon>
        <taxon>Paenibacillus</taxon>
    </lineage>
</organism>
<gene>
    <name evidence="5" type="ORF">HQN87_25300</name>
</gene>
<dbReference type="InterPro" id="IPR013216">
    <property type="entry name" value="Methyltransf_11"/>
</dbReference>